<evidence type="ECO:0000313" key="2">
    <source>
        <dbReference type="EMBL" id="CAE4633410.1"/>
    </source>
</evidence>
<organism evidence="2">
    <name type="scientific">Alexandrium monilatum</name>
    <dbReference type="NCBI Taxonomy" id="311494"/>
    <lineage>
        <taxon>Eukaryota</taxon>
        <taxon>Sar</taxon>
        <taxon>Alveolata</taxon>
        <taxon>Dinophyceae</taxon>
        <taxon>Gonyaulacales</taxon>
        <taxon>Pyrocystaceae</taxon>
        <taxon>Alexandrium</taxon>
    </lineage>
</organism>
<dbReference type="EMBL" id="HBNR01063059">
    <property type="protein sequence ID" value="CAE4633410.1"/>
    <property type="molecule type" value="Transcribed_RNA"/>
</dbReference>
<reference evidence="2" key="1">
    <citation type="submission" date="2021-01" db="EMBL/GenBank/DDBJ databases">
        <authorList>
            <person name="Corre E."/>
            <person name="Pelletier E."/>
            <person name="Niang G."/>
            <person name="Scheremetjew M."/>
            <person name="Finn R."/>
            <person name="Kale V."/>
            <person name="Holt S."/>
            <person name="Cochrane G."/>
            <person name="Meng A."/>
            <person name="Brown T."/>
            <person name="Cohen L."/>
        </authorList>
    </citation>
    <scope>NUCLEOTIDE SEQUENCE</scope>
    <source>
        <strain evidence="2">CCMP3105</strain>
    </source>
</reference>
<dbReference type="AlphaFoldDB" id="A0A7S4VV87"/>
<feature type="region of interest" description="Disordered" evidence="1">
    <location>
        <begin position="1"/>
        <end position="333"/>
    </location>
</feature>
<feature type="compositionally biased region" description="Basic and acidic residues" evidence="1">
    <location>
        <begin position="113"/>
        <end position="128"/>
    </location>
</feature>
<feature type="compositionally biased region" description="Basic and acidic residues" evidence="1">
    <location>
        <begin position="272"/>
        <end position="285"/>
    </location>
</feature>
<evidence type="ECO:0000256" key="1">
    <source>
        <dbReference type="SAM" id="MobiDB-lite"/>
    </source>
</evidence>
<accession>A0A7S4VV87</accession>
<feature type="compositionally biased region" description="Low complexity" evidence="1">
    <location>
        <begin position="211"/>
        <end position="224"/>
    </location>
</feature>
<protein>
    <submittedName>
        <fullName evidence="2">Uncharacterized protein</fullName>
    </submittedName>
</protein>
<name>A0A7S4VV87_9DINO</name>
<feature type="compositionally biased region" description="Basic and acidic residues" evidence="1">
    <location>
        <begin position="235"/>
        <end position="245"/>
    </location>
</feature>
<sequence length="354" mass="37131">MPATEAQQQKTEEKTEETKEQVKASVDFTADRESSKAEEARGVAKAKLTPADEEGQQLMGDGEGGFRPMTDFEKEYLRKELEEQDQEWQWDNKTAQEKPEERKEQVSSSVDFKANRESNKAGEMKEVAQAKFTPADEEGQQMMGDGEGGFRPMTDFEKEHLRKELEEQEQATKKPEAESAPQADAKAGPPAEPAKVALRVEAAAEPEESASAEAKAASPSQPKAEAADATPKAETLAEPKAEPAKAKPQAAATAEPAAAATSEPAAAATAQKVEDQAESKAEAKPSSDVGAETAASPPKVNPSSDAGTETAASPKAAGAAEGALQAGQQSSARAVSAGGLATACLALLWVGPLL</sequence>
<feature type="compositionally biased region" description="Low complexity" evidence="1">
    <location>
        <begin position="246"/>
        <end position="270"/>
    </location>
</feature>
<feature type="compositionally biased region" description="Basic and acidic residues" evidence="1">
    <location>
        <begin position="29"/>
        <end position="42"/>
    </location>
</feature>
<feature type="compositionally biased region" description="Low complexity" evidence="1">
    <location>
        <begin position="311"/>
        <end position="333"/>
    </location>
</feature>
<proteinExistence type="predicted"/>
<feature type="compositionally biased region" description="Basic and acidic residues" evidence="1">
    <location>
        <begin position="94"/>
        <end position="105"/>
    </location>
</feature>
<feature type="compositionally biased region" description="Basic and acidic residues" evidence="1">
    <location>
        <begin position="10"/>
        <end position="22"/>
    </location>
</feature>
<feature type="compositionally biased region" description="Basic and acidic residues" evidence="1">
    <location>
        <begin position="154"/>
        <end position="177"/>
    </location>
</feature>
<feature type="compositionally biased region" description="Basic and acidic residues" evidence="1">
    <location>
        <begin position="70"/>
        <end position="81"/>
    </location>
</feature>
<gene>
    <name evidence="2" type="ORF">AMON00008_LOCUS44488</name>
</gene>